<feature type="compositionally biased region" description="Low complexity" evidence="1">
    <location>
        <begin position="138"/>
        <end position="150"/>
    </location>
</feature>
<keyword evidence="6" id="KW-1185">Reference proteome</keyword>
<dbReference type="Proteomes" id="UP000000702">
    <property type="component" value="Unassembled WGS sequence"/>
</dbReference>
<accession>F9W8Q6</accession>
<feature type="domain" description="DUF7760" evidence="2">
    <location>
        <begin position="1"/>
        <end position="144"/>
    </location>
</feature>
<evidence type="ECO:0000313" key="5">
    <source>
        <dbReference type="EMBL" id="CCD13592.1"/>
    </source>
</evidence>
<reference evidence="5 6" key="2">
    <citation type="journal article" date="2012" name="Proc. Natl. Acad. Sci. U.S.A.">
        <title>Antigenic diversity is generated by distinct evolutionary mechanisms in African trypanosome species.</title>
        <authorList>
            <person name="Jackson A.P."/>
            <person name="Berry A."/>
            <person name="Aslett M."/>
            <person name="Allison H.C."/>
            <person name="Burton P."/>
            <person name="Vavrova-Anderson J."/>
            <person name="Brown R."/>
            <person name="Browne H."/>
            <person name="Corton N."/>
            <person name="Hauser H."/>
            <person name="Gamble J."/>
            <person name="Gilderthorp R."/>
            <person name="Marcello L."/>
            <person name="McQuillan J."/>
            <person name="Otto T.D."/>
            <person name="Quail M.A."/>
            <person name="Sanders M.J."/>
            <person name="van Tonder A."/>
            <person name="Ginger M.L."/>
            <person name="Field M.C."/>
            <person name="Barry J.D."/>
            <person name="Hertz-Fowler C."/>
            <person name="Berriman M."/>
        </authorList>
    </citation>
    <scope>NUCLEOTIDE SEQUENCE [LARGE SCALE GENOMIC DNA]</scope>
    <source>
        <strain evidence="5 6">IL3000</strain>
    </source>
</reference>
<dbReference type="InterPro" id="IPR056664">
    <property type="entry name" value="DUF7762"/>
</dbReference>
<organism evidence="5 6">
    <name type="scientific">Trypanosoma congolense (strain IL3000)</name>
    <dbReference type="NCBI Taxonomy" id="1068625"/>
    <lineage>
        <taxon>Eukaryota</taxon>
        <taxon>Discoba</taxon>
        <taxon>Euglenozoa</taxon>
        <taxon>Kinetoplastea</taxon>
        <taxon>Metakinetoplastina</taxon>
        <taxon>Trypanosomatida</taxon>
        <taxon>Trypanosomatidae</taxon>
        <taxon>Trypanosoma</taxon>
        <taxon>Nannomonas</taxon>
    </lineage>
</organism>
<dbReference type="PANTHER" id="PTHR42262">
    <property type="entry name" value="PDZ DOMAIN-CONTAINING PROTEIN-RELATED"/>
    <property type="match status" value="1"/>
</dbReference>
<dbReference type="InterPro" id="IPR056663">
    <property type="entry name" value="DUF7761"/>
</dbReference>
<dbReference type="VEuPathDB" id="TriTrypDB:TcIL3000_0_04520"/>
<sequence length="420" mass="45021">MPALEKIFAERNACPKAVVSLAAVVSTGVVRDSFGMICQRLESRLASEEASPANLRKTDSELQALSATKKNAQDFFQFRAALLTAFDSISVPSSGGSDGPVPRESGSADGTSAYLLVKSFYSLLGWMLMVQPDRLSLTTSRTTPAPSSRAQNSAEPPVHVTYYDPPSGKITIERASAAFRWGLMINMEGRLIGLENALRTATPTGGELYYALQLRDDGLPIYSINGVSLRDAEDTGKGAEETEEIQTKRLEKLQEILKGKQTKVTLIVGGVPGLHDPQVVAFELVHQGGEGALGQEACLILRRASLSVDWGIKLSKNEDGQLILDGVSSSLALSSDANEFINAHIGNLHVVQVNGFGSSSRNFHEDIMRTSLFLKLRLQSVAKVGPGATEAGAQDKKGNLTRPFPPNPGPNKTPPPPPQE</sequence>
<comment type="caution">
    <text evidence="5">The sequence shown here is derived from an EMBL/GenBank/DDBJ whole genome shotgun (WGS) entry which is preliminary data.</text>
</comment>
<dbReference type="AlphaFoldDB" id="F9W8Q6"/>
<dbReference type="EMBL" id="CAEQ01001199">
    <property type="protein sequence ID" value="CCD13592.1"/>
    <property type="molecule type" value="Genomic_DNA"/>
</dbReference>
<name>F9W8Q6_TRYCI</name>
<gene>
    <name evidence="5" type="ORF">TCIL3000_0_04520</name>
</gene>
<dbReference type="Pfam" id="PF24952">
    <property type="entry name" value="DUF7761"/>
    <property type="match status" value="1"/>
</dbReference>
<evidence type="ECO:0000259" key="4">
    <source>
        <dbReference type="Pfam" id="PF24953"/>
    </source>
</evidence>
<evidence type="ECO:0000313" key="6">
    <source>
        <dbReference type="Proteomes" id="UP000000702"/>
    </source>
</evidence>
<feature type="domain" description="DUF7762" evidence="4">
    <location>
        <begin position="277"/>
        <end position="381"/>
    </location>
</feature>
<dbReference type="Pfam" id="PF24949">
    <property type="entry name" value="DUF7760"/>
    <property type="match status" value="1"/>
</dbReference>
<evidence type="ECO:0000259" key="2">
    <source>
        <dbReference type="Pfam" id="PF24949"/>
    </source>
</evidence>
<evidence type="ECO:0000256" key="1">
    <source>
        <dbReference type="SAM" id="MobiDB-lite"/>
    </source>
</evidence>
<feature type="region of interest" description="Disordered" evidence="1">
    <location>
        <begin position="138"/>
        <end position="159"/>
    </location>
</feature>
<dbReference type="PANTHER" id="PTHR42262:SF1">
    <property type="match status" value="1"/>
</dbReference>
<feature type="compositionally biased region" description="Pro residues" evidence="1">
    <location>
        <begin position="403"/>
        <end position="420"/>
    </location>
</feature>
<feature type="domain" description="DUF7761" evidence="3">
    <location>
        <begin position="158"/>
        <end position="267"/>
    </location>
</feature>
<dbReference type="InterPro" id="IPR056662">
    <property type="entry name" value="DUF7760"/>
</dbReference>
<reference evidence="6" key="1">
    <citation type="submission" date="2011-07" db="EMBL/GenBank/DDBJ databases">
        <title>Divergent evolution of antigenic variation in African trypanosomes.</title>
        <authorList>
            <person name="Jackson A.P."/>
            <person name="Berry A."/>
            <person name="Allison H.C."/>
            <person name="Burton P."/>
            <person name="Anderson J."/>
            <person name="Aslett M."/>
            <person name="Brown R."/>
            <person name="Corton N."/>
            <person name="Harris D."/>
            <person name="Hauser H."/>
            <person name="Gamble J."/>
            <person name="Gilderthorp R."/>
            <person name="McQuillan J."/>
            <person name="Quail M.A."/>
            <person name="Sanders M."/>
            <person name="Van Tonder A."/>
            <person name="Ginger M.L."/>
            <person name="Donelson J.E."/>
            <person name="Field M.C."/>
            <person name="Barry J.D."/>
            <person name="Berriman M."/>
            <person name="Hertz-Fowler C."/>
        </authorList>
    </citation>
    <scope>NUCLEOTIDE SEQUENCE [LARGE SCALE GENOMIC DNA]</scope>
    <source>
        <strain evidence="6">IL3000</strain>
    </source>
</reference>
<protein>
    <submittedName>
        <fullName evidence="5">WGS project CAEQ00000000 data, annotated contig 176</fullName>
    </submittedName>
</protein>
<feature type="region of interest" description="Disordered" evidence="1">
    <location>
        <begin position="386"/>
        <end position="420"/>
    </location>
</feature>
<dbReference type="Pfam" id="PF24953">
    <property type="entry name" value="DUF7762"/>
    <property type="match status" value="1"/>
</dbReference>
<proteinExistence type="predicted"/>
<evidence type="ECO:0000259" key="3">
    <source>
        <dbReference type="Pfam" id="PF24952"/>
    </source>
</evidence>